<dbReference type="KEGG" id="pcav:D3880_18775"/>
<evidence type="ECO:0000256" key="1">
    <source>
        <dbReference type="SAM" id="Phobius"/>
    </source>
</evidence>
<keyword evidence="3" id="KW-1185">Reference proteome</keyword>
<organism evidence="2 3">
    <name type="scientific">Pseudomonas cavernae</name>
    <dbReference type="NCBI Taxonomy" id="2320867"/>
    <lineage>
        <taxon>Bacteria</taxon>
        <taxon>Pseudomonadati</taxon>
        <taxon>Pseudomonadota</taxon>
        <taxon>Gammaproteobacteria</taxon>
        <taxon>Pseudomonadales</taxon>
        <taxon>Pseudomonadaceae</taxon>
        <taxon>Pseudomonas</taxon>
    </lineage>
</organism>
<keyword evidence="1" id="KW-0472">Membrane</keyword>
<feature type="transmembrane region" description="Helical" evidence="1">
    <location>
        <begin position="12"/>
        <end position="33"/>
    </location>
</feature>
<accession>A0A385Z4V2</accession>
<evidence type="ECO:0008006" key="4">
    <source>
        <dbReference type="Google" id="ProtNLM"/>
    </source>
</evidence>
<dbReference type="AlphaFoldDB" id="A0A385Z4V2"/>
<sequence length="125" mass="13547">MLKKILFQLHWFFGISAGLVLALMGVIGALYSFEGEIMRALNPDTLRVQVRESGVLPPAQLVPKLEAAAGKTVNGLWVDTRADSAARVFFSPAPGERRGPMRYFDPYSGELLAEPTGQRSGAGRA</sequence>
<proteinExistence type="predicted"/>
<dbReference type="OrthoDB" id="9816402at2"/>
<keyword evidence="1" id="KW-0812">Transmembrane</keyword>
<dbReference type="Proteomes" id="UP000265560">
    <property type="component" value="Chromosome"/>
</dbReference>
<dbReference type="PANTHER" id="PTHR34219">
    <property type="entry name" value="IRON-REGULATED INNER MEMBRANE PROTEIN-RELATED"/>
    <property type="match status" value="1"/>
</dbReference>
<keyword evidence="1" id="KW-1133">Transmembrane helix</keyword>
<evidence type="ECO:0000313" key="2">
    <source>
        <dbReference type="EMBL" id="AYC34285.1"/>
    </source>
</evidence>
<name>A0A385Z4V2_9PSED</name>
<dbReference type="PANTHER" id="PTHR34219:SF3">
    <property type="entry name" value="BLL7967 PROTEIN"/>
    <property type="match status" value="1"/>
</dbReference>
<evidence type="ECO:0000313" key="3">
    <source>
        <dbReference type="Proteomes" id="UP000265560"/>
    </source>
</evidence>
<protein>
    <recommendedName>
        <fullName evidence="4">PepSY domain-containing protein</fullName>
    </recommendedName>
</protein>
<dbReference type="Pfam" id="PF03929">
    <property type="entry name" value="PepSY_TM"/>
    <property type="match status" value="1"/>
</dbReference>
<dbReference type="InterPro" id="IPR005625">
    <property type="entry name" value="PepSY-ass_TM"/>
</dbReference>
<dbReference type="EMBL" id="CP032419">
    <property type="protein sequence ID" value="AYC34285.1"/>
    <property type="molecule type" value="Genomic_DNA"/>
</dbReference>
<gene>
    <name evidence="2" type="ORF">D3880_18775</name>
</gene>
<reference evidence="3" key="1">
    <citation type="submission" date="2018-09" db="EMBL/GenBank/DDBJ databases">
        <authorList>
            <person name="Zhu H."/>
        </authorList>
    </citation>
    <scope>NUCLEOTIDE SEQUENCE [LARGE SCALE GENOMIC DNA]</scope>
    <source>
        <strain evidence="3">K2W31S-8</strain>
    </source>
</reference>